<dbReference type="InterPro" id="IPR036388">
    <property type="entry name" value="WH-like_DNA-bd_sf"/>
</dbReference>
<dbReference type="InterPro" id="IPR000847">
    <property type="entry name" value="LysR_HTH_N"/>
</dbReference>
<dbReference type="Proteomes" id="UP001595711">
    <property type="component" value="Unassembled WGS sequence"/>
</dbReference>
<evidence type="ECO:0000256" key="4">
    <source>
        <dbReference type="ARBA" id="ARBA00023163"/>
    </source>
</evidence>
<dbReference type="SUPFAM" id="SSF53850">
    <property type="entry name" value="Periplasmic binding protein-like II"/>
    <property type="match status" value="1"/>
</dbReference>
<proteinExistence type="inferred from homology"/>
<dbReference type="PANTHER" id="PTHR30579:SF7">
    <property type="entry name" value="HTH-TYPE TRANSCRIPTIONAL REGULATOR LRHA-RELATED"/>
    <property type="match status" value="1"/>
</dbReference>
<dbReference type="PRINTS" id="PR00039">
    <property type="entry name" value="HTHLYSR"/>
</dbReference>
<keyword evidence="3" id="KW-0238">DNA-binding</keyword>
<evidence type="ECO:0000256" key="3">
    <source>
        <dbReference type="ARBA" id="ARBA00023125"/>
    </source>
</evidence>
<dbReference type="RefSeq" id="WP_379730025.1">
    <property type="nucleotide sequence ID" value="NZ_JBHRYJ010000009.1"/>
</dbReference>
<dbReference type="InterPro" id="IPR005119">
    <property type="entry name" value="LysR_subst-bd"/>
</dbReference>
<dbReference type="Gene3D" id="1.10.10.10">
    <property type="entry name" value="Winged helix-like DNA-binding domain superfamily/Winged helix DNA-binding domain"/>
    <property type="match status" value="1"/>
</dbReference>
<dbReference type="InterPro" id="IPR050176">
    <property type="entry name" value="LTTR"/>
</dbReference>
<comment type="caution">
    <text evidence="6">The sequence shown here is derived from an EMBL/GenBank/DDBJ whole genome shotgun (WGS) entry which is preliminary data.</text>
</comment>
<comment type="similarity">
    <text evidence="1">Belongs to the LysR transcriptional regulatory family.</text>
</comment>
<evidence type="ECO:0000313" key="6">
    <source>
        <dbReference type="EMBL" id="MFC3678392.1"/>
    </source>
</evidence>
<dbReference type="EMBL" id="JBHRYJ010000009">
    <property type="protein sequence ID" value="MFC3678392.1"/>
    <property type="molecule type" value="Genomic_DNA"/>
</dbReference>
<evidence type="ECO:0000256" key="1">
    <source>
        <dbReference type="ARBA" id="ARBA00009437"/>
    </source>
</evidence>
<reference evidence="7" key="1">
    <citation type="journal article" date="2019" name="Int. J. Syst. Evol. Microbiol.">
        <title>The Global Catalogue of Microorganisms (GCM) 10K type strain sequencing project: providing services to taxonomists for standard genome sequencing and annotation.</title>
        <authorList>
            <consortium name="The Broad Institute Genomics Platform"/>
            <consortium name="The Broad Institute Genome Sequencing Center for Infectious Disease"/>
            <person name="Wu L."/>
            <person name="Ma J."/>
        </authorList>
    </citation>
    <scope>NUCLEOTIDE SEQUENCE [LARGE SCALE GENOMIC DNA]</scope>
    <source>
        <strain evidence="7">KCTC 42182</strain>
    </source>
</reference>
<evidence type="ECO:0000259" key="5">
    <source>
        <dbReference type="PROSITE" id="PS50931"/>
    </source>
</evidence>
<protein>
    <submittedName>
        <fullName evidence="6">LysR family transcriptional regulator</fullName>
    </submittedName>
</protein>
<keyword evidence="7" id="KW-1185">Reference proteome</keyword>
<dbReference type="Pfam" id="PF03466">
    <property type="entry name" value="LysR_substrate"/>
    <property type="match status" value="1"/>
</dbReference>
<keyword evidence="2" id="KW-0805">Transcription regulation</keyword>
<dbReference type="PROSITE" id="PS50931">
    <property type="entry name" value="HTH_LYSR"/>
    <property type="match status" value="1"/>
</dbReference>
<gene>
    <name evidence="6" type="ORF">ACFOOQ_22795</name>
</gene>
<dbReference type="SUPFAM" id="SSF46785">
    <property type="entry name" value="Winged helix' DNA-binding domain"/>
    <property type="match status" value="1"/>
</dbReference>
<dbReference type="InterPro" id="IPR036390">
    <property type="entry name" value="WH_DNA-bd_sf"/>
</dbReference>
<evidence type="ECO:0000256" key="2">
    <source>
        <dbReference type="ARBA" id="ARBA00023015"/>
    </source>
</evidence>
<accession>A0ABV7VMR6</accession>
<dbReference type="Gene3D" id="3.40.190.10">
    <property type="entry name" value="Periplasmic binding protein-like II"/>
    <property type="match status" value="2"/>
</dbReference>
<organism evidence="6 7">
    <name type="scientific">Ferrovibrio xuzhouensis</name>
    <dbReference type="NCBI Taxonomy" id="1576914"/>
    <lineage>
        <taxon>Bacteria</taxon>
        <taxon>Pseudomonadati</taxon>
        <taxon>Pseudomonadota</taxon>
        <taxon>Alphaproteobacteria</taxon>
        <taxon>Rhodospirillales</taxon>
        <taxon>Rhodospirillaceae</taxon>
        <taxon>Ferrovibrio</taxon>
    </lineage>
</organism>
<dbReference type="PANTHER" id="PTHR30579">
    <property type="entry name" value="TRANSCRIPTIONAL REGULATOR"/>
    <property type="match status" value="1"/>
</dbReference>
<sequence length="288" mass="31352">MFDPVLLRSFMAAAQTGSFTEAGRRLGLQQSTVSQHIRRLEEAAGRRLFARDTHRVALTADGEAMLGFARSILETGERARQYFEGSKIRGRLRFGVPEDFVLSGLPDILREFTRIHPLVDLELTVDVSGTLYQRLDDGELDLVFAKRRTGETAGRFLWRSPLVWIGAEQRMLVDPAQPVPLLVLAPPSITRSRALDALEAAGRSWRIVCTSSSLTGVRAAALAGLGIAAHARNFIPAGMAELAPASHLPDLGSVDFVLRHPGSSLRSPAKELADALIANSDRLQQPAA</sequence>
<keyword evidence="4" id="KW-0804">Transcription</keyword>
<evidence type="ECO:0000313" key="7">
    <source>
        <dbReference type="Proteomes" id="UP001595711"/>
    </source>
</evidence>
<dbReference type="Pfam" id="PF00126">
    <property type="entry name" value="HTH_1"/>
    <property type="match status" value="1"/>
</dbReference>
<feature type="domain" description="HTH lysR-type" evidence="5">
    <location>
        <begin position="2"/>
        <end position="59"/>
    </location>
</feature>
<name>A0ABV7VMR6_9PROT</name>